<dbReference type="InterPro" id="IPR001584">
    <property type="entry name" value="Integrase_cat-core"/>
</dbReference>
<evidence type="ECO:0000259" key="1">
    <source>
        <dbReference type="PROSITE" id="PS50994"/>
    </source>
</evidence>
<dbReference type="GO" id="GO:0003676">
    <property type="term" value="F:nucleic acid binding"/>
    <property type="evidence" value="ECO:0007669"/>
    <property type="project" value="InterPro"/>
</dbReference>
<dbReference type="InterPro" id="IPR012337">
    <property type="entry name" value="RNaseH-like_sf"/>
</dbReference>
<accession>A0A4R3K1P4</accession>
<protein>
    <submittedName>
        <fullName evidence="2">Integrase-like protein</fullName>
    </submittedName>
</protein>
<dbReference type="GO" id="GO:0015074">
    <property type="term" value="P:DNA integration"/>
    <property type="evidence" value="ECO:0007669"/>
    <property type="project" value="InterPro"/>
</dbReference>
<evidence type="ECO:0000313" key="3">
    <source>
        <dbReference type="Proteomes" id="UP000295188"/>
    </source>
</evidence>
<reference evidence="2 3" key="1">
    <citation type="submission" date="2019-03" db="EMBL/GenBank/DDBJ databases">
        <title>Genomic Encyclopedia of Type Strains, Phase IV (KMG-IV): sequencing the most valuable type-strain genomes for metagenomic binning, comparative biology and taxonomic classification.</title>
        <authorList>
            <person name="Goeker M."/>
        </authorList>
    </citation>
    <scope>NUCLEOTIDE SEQUENCE [LARGE SCALE GENOMIC DNA]</scope>
    <source>
        <strain evidence="2 3">DSM 20467</strain>
    </source>
</reference>
<dbReference type="Proteomes" id="UP000295188">
    <property type="component" value="Unassembled WGS sequence"/>
</dbReference>
<dbReference type="Gene3D" id="3.30.420.10">
    <property type="entry name" value="Ribonuclease H-like superfamily/Ribonuclease H"/>
    <property type="match status" value="1"/>
</dbReference>
<keyword evidence="3" id="KW-1185">Reference proteome</keyword>
<dbReference type="InterPro" id="IPR036397">
    <property type="entry name" value="RNaseH_sf"/>
</dbReference>
<comment type="caution">
    <text evidence="2">The sequence shown here is derived from an EMBL/GenBank/DDBJ whole genome shotgun (WGS) entry which is preliminary data.</text>
</comment>
<proteinExistence type="predicted"/>
<gene>
    <name evidence="2" type="ORF">EDC37_12814</name>
</gene>
<evidence type="ECO:0000313" key="2">
    <source>
        <dbReference type="EMBL" id="TCS75760.1"/>
    </source>
</evidence>
<name>A0A4R3K1P4_9FIRM</name>
<dbReference type="PROSITE" id="PS50994">
    <property type="entry name" value="INTEGRASE"/>
    <property type="match status" value="1"/>
</dbReference>
<dbReference type="SUPFAM" id="SSF53098">
    <property type="entry name" value="Ribonuclease H-like"/>
    <property type="match status" value="1"/>
</dbReference>
<sequence length="66" mass="7690">MLVDLFNREIIGYSAGVHKDAQLVYDAFETVKTDLRKIQMFHTDRGSEFKNKLLEKVILHLRLNGL</sequence>
<dbReference type="Pfam" id="PF00665">
    <property type="entry name" value="rve"/>
    <property type="match status" value="1"/>
</dbReference>
<dbReference type="EMBL" id="SMAA01000028">
    <property type="protein sequence ID" value="TCS75760.1"/>
    <property type="molecule type" value="Genomic_DNA"/>
</dbReference>
<organism evidence="2 3">
    <name type="scientific">Pectinatus cerevisiiphilus</name>
    <dbReference type="NCBI Taxonomy" id="86956"/>
    <lineage>
        <taxon>Bacteria</taxon>
        <taxon>Bacillati</taxon>
        <taxon>Bacillota</taxon>
        <taxon>Negativicutes</taxon>
        <taxon>Selenomonadales</taxon>
        <taxon>Selenomonadaceae</taxon>
        <taxon>Pectinatus</taxon>
    </lineage>
</organism>
<dbReference type="AlphaFoldDB" id="A0A4R3K1P4"/>
<feature type="domain" description="Integrase catalytic" evidence="1">
    <location>
        <begin position="1"/>
        <end position="66"/>
    </location>
</feature>